<name>A0A1C4AHW0_9BACT</name>
<dbReference type="InterPro" id="IPR052713">
    <property type="entry name" value="FeoA"/>
</dbReference>
<dbReference type="PANTHER" id="PTHR42954:SF2">
    <property type="entry name" value="FE(2+) TRANSPORT PROTEIN A"/>
    <property type="match status" value="1"/>
</dbReference>
<dbReference type="GO" id="GO:0046914">
    <property type="term" value="F:transition metal ion binding"/>
    <property type="evidence" value="ECO:0007669"/>
    <property type="project" value="InterPro"/>
</dbReference>
<dbReference type="PANTHER" id="PTHR42954">
    <property type="entry name" value="FE(2+) TRANSPORT PROTEIN A"/>
    <property type="match status" value="1"/>
</dbReference>
<reference evidence="3 4" key="1">
    <citation type="submission" date="2016-08" db="EMBL/GenBank/DDBJ databases">
        <authorList>
            <person name="Seilhamer J.J."/>
        </authorList>
    </citation>
    <scope>NUCLEOTIDE SEQUENCE [LARGE SCALE GENOMIC DNA]</scope>
    <source>
        <strain evidence="3 4">A37T2</strain>
    </source>
</reference>
<dbReference type="STRING" id="1335309.GA0116948_102138"/>
<dbReference type="AlphaFoldDB" id="A0A1C4AHW0"/>
<keyword evidence="1" id="KW-0408">Iron</keyword>
<accession>A0A1C4AHW0</accession>
<dbReference type="InterPro" id="IPR008988">
    <property type="entry name" value="Transcriptional_repressor_C"/>
</dbReference>
<dbReference type="SUPFAM" id="SSF50037">
    <property type="entry name" value="C-terminal domain of transcriptional repressors"/>
    <property type="match status" value="1"/>
</dbReference>
<evidence type="ECO:0000313" key="3">
    <source>
        <dbReference type="EMBL" id="SCB94168.1"/>
    </source>
</evidence>
<evidence type="ECO:0000259" key="2">
    <source>
        <dbReference type="SMART" id="SM00899"/>
    </source>
</evidence>
<dbReference type="InterPro" id="IPR038157">
    <property type="entry name" value="FeoA_core_dom"/>
</dbReference>
<dbReference type="Gene3D" id="2.30.30.90">
    <property type="match status" value="1"/>
</dbReference>
<evidence type="ECO:0000313" key="4">
    <source>
        <dbReference type="Proteomes" id="UP000242818"/>
    </source>
</evidence>
<feature type="domain" description="Ferrous iron transporter FeoA-like" evidence="2">
    <location>
        <begin position="6"/>
        <end position="77"/>
    </location>
</feature>
<dbReference type="OrthoDB" id="9811076at2"/>
<dbReference type="Pfam" id="PF04023">
    <property type="entry name" value="FeoA"/>
    <property type="match status" value="1"/>
</dbReference>
<dbReference type="SMART" id="SM00899">
    <property type="entry name" value="FeoA"/>
    <property type="match status" value="1"/>
</dbReference>
<proteinExistence type="predicted"/>
<evidence type="ECO:0000256" key="1">
    <source>
        <dbReference type="ARBA" id="ARBA00023004"/>
    </source>
</evidence>
<dbReference type="RefSeq" id="WP_089709187.1">
    <property type="nucleotide sequence ID" value="NZ_FMAR01000002.1"/>
</dbReference>
<protein>
    <submittedName>
        <fullName evidence="3">Ferrous iron transport protein A</fullName>
    </submittedName>
</protein>
<organism evidence="3 4">
    <name type="scientific">Chitinophaga costaii</name>
    <dbReference type="NCBI Taxonomy" id="1335309"/>
    <lineage>
        <taxon>Bacteria</taxon>
        <taxon>Pseudomonadati</taxon>
        <taxon>Bacteroidota</taxon>
        <taxon>Chitinophagia</taxon>
        <taxon>Chitinophagales</taxon>
        <taxon>Chitinophagaceae</taxon>
        <taxon>Chitinophaga</taxon>
    </lineage>
</organism>
<sequence>MEKDKIRLSRLSEGKKATIISFESDEIHIKLMEMGCVPGEMVKVEKIAPLGDPISILVAGYNLSLRKTEAEHIWVEEV</sequence>
<gene>
    <name evidence="3" type="ORF">GA0116948_102138</name>
</gene>
<keyword evidence="4" id="KW-1185">Reference proteome</keyword>
<dbReference type="InterPro" id="IPR007167">
    <property type="entry name" value="Fe-transptr_FeoA-like"/>
</dbReference>
<dbReference type="Proteomes" id="UP000242818">
    <property type="component" value="Unassembled WGS sequence"/>
</dbReference>
<dbReference type="EMBL" id="FMAR01000002">
    <property type="protein sequence ID" value="SCB94168.1"/>
    <property type="molecule type" value="Genomic_DNA"/>
</dbReference>